<reference evidence="2" key="1">
    <citation type="submission" date="2023-03" db="EMBL/GenBank/DDBJ databases">
        <authorList>
            <person name="Steffen K."/>
            <person name="Cardenas P."/>
        </authorList>
    </citation>
    <scope>NUCLEOTIDE SEQUENCE</scope>
</reference>
<feature type="region of interest" description="Disordered" evidence="1">
    <location>
        <begin position="145"/>
        <end position="168"/>
    </location>
</feature>
<dbReference type="InterPro" id="IPR043408">
    <property type="entry name" value="IQCK"/>
</dbReference>
<dbReference type="PANTHER" id="PTHR34927:SF1">
    <property type="entry name" value="IQ DOMAIN-CONTAINING PROTEIN K"/>
    <property type="match status" value="1"/>
</dbReference>
<evidence type="ECO:0000313" key="2">
    <source>
        <dbReference type="EMBL" id="CAI8024650.1"/>
    </source>
</evidence>
<gene>
    <name evidence="2" type="ORF">GBAR_LOCUS14314</name>
</gene>
<evidence type="ECO:0000313" key="3">
    <source>
        <dbReference type="Proteomes" id="UP001174909"/>
    </source>
</evidence>
<dbReference type="PANTHER" id="PTHR34927">
    <property type="entry name" value="IQ DOMAIN-CONTAINING PROTEIN K"/>
    <property type="match status" value="1"/>
</dbReference>
<sequence>MAKTERFVPAEFLESHIFPALLPGLEDTLRTAKRTERRKRFNPLDHLSAYLYRNNPSGSGREDVKFEDIPFVKEKWSVEPRCPLPLSATLTESEAAAIIQAHYRSYRLRCSNPHVVEFRKWQRRYREEAAAARKMQAWWRSTLRDKGKDCATDKEGTEAGHSTVDSEH</sequence>
<dbReference type="EMBL" id="CASHTH010002090">
    <property type="protein sequence ID" value="CAI8024650.1"/>
    <property type="molecule type" value="Genomic_DNA"/>
</dbReference>
<proteinExistence type="predicted"/>
<dbReference type="Proteomes" id="UP001174909">
    <property type="component" value="Unassembled WGS sequence"/>
</dbReference>
<accession>A0AA35S720</accession>
<name>A0AA35S720_GEOBA</name>
<comment type="caution">
    <text evidence="2">The sequence shown here is derived from an EMBL/GenBank/DDBJ whole genome shotgun (WGS) entry which is preliminary data.</text>
</comment>
<organism evidence="2 3">
    <name type="scientific">Geodia barretti</name>
    <name type="common">Barrett's horny sponge</name>
    <dbReference type="NCBI Taxonomy" id="519541"/>
    <lineage>
        <taxon>Eukaryota</taxon>
        <taxon>Metazoa</taxon>
        <taxon>Porifera</taxon>
        <taxon>Demospongiae</taxon>
        <taxon>Heteroscleromorpha</taxon>
        <taxon>Tetractinellida</taxon>
        <taxon>Astrophorina</taxon>
        <taxon>Geodiidae</taxon>
        <taxon>Geodia</taxon>
    </lineage>
</organism>
<dbReference type="AlphaFoldDB" id="A0AA35S720"/>
<evidence type="ECO:0000256" key="1">
    <source>
        <dbReference type="SAM" id="MobiDB-lite"/>
    </source>
</evidence>
<keyword evidence="3" id="KW-1185">Reference proteome</keyword>
<protein>
    <submittedName>
        <fullName evidence="2">IQ domain-containing protein K</fullName>
    </submittedName>
</protein>